<dbReference type="PROSITE" id="PS51257">
    <property type="entry name" value="PROKAR_LIPOPROTEIN"/>
    <property type="match status" value="1"/>
</dbReference>
<keyword evidence="1" id="KW-0813">Transport</keyword>
<gene>
    <name evidence="11" type="ORF">NQZ67_24945</name>
</gene>
<dbReference type="InterPro" id="IPR036909">
    <property type="entry name" value="Cyt_c-like_dom_sf"/>
</dbReference>
<dbReference type="SUPFAM" id="SSF46626">
    <property type="entry name" value="Cytochrome c"/>
    <property type="match status" value="1"/>
</dbReference>
<evidence type="ECO:0000313" key="11">
    <source>
        <dbReference type="EMBL" id="MCR2807138.1"/>
    </source>
</evidence>
<evidence type="ECO:0000256" key="1">
    <source>
        <dbReference type="ARBA" id="ARBA00022448"/>
    </source>
</evidence>
<dbReference type="PROSITE" id="PS51007">
    <property type="entry name" value="CYTC"/>
    <property type="match status" value="1"/>
</dbReference>
<feature type="binding site" description="covalent" evidence="6">
    <location>
        <position position="78"/>
    </location>
    <ligand>
        <name>heme c</name>
        <dbReference type="ChEBI" id="CHEBI:61717"/>
    </ligand>
</feature>
<dbReference type="Gene3D" id="1.10.760.10">
    <property type="entry name" value="Cytochrome c-like domain"/>
    <property type="match status" value="1"/>
</dbReference>
<dbReference type="RefSeq" id="WP_257451324.1">
    <property type="nucleotide sequence ID" value="NZ_JANIPJ010000023.1"/>
</dbReference>
<dbReference type="InterPro" id="IPR008168">
    <property type="entry name" value="Cyt_C_IC"/>
</dbReference>
<evidence type="ECO:0000256" key="9">
    <source>
        <dbReference type="SAM" id="SignalP"/>
    </source>
</evidence>
<evidence type="ECO:0000256" key="2">
    <source>
        <dbReference type="ARBA" id="ARBA00022617"/>
    </source>
</evidence>
<dbReference type="PANTHER" id="PTHR37823">
    <property type="entry name" value="CYTOCHROME C-553-LIKE"/>
    <property type="match status" value="1"/>
</dbReference>
<feature type="signal peptide" evidence="9">
    <location>
        <begin position="1"/>
        <end position="23"/>
    </location>
</feature>
<keyword evidence="12" id="KW-1185">Reference proteome</keyword>
<feature type="region of interest" description="Disordered" evidence="8">
    <location>
        <begin position="32"/>
        <end position="61"/>
    </location>
</feature>
<comment type="PTM">
    <text evidence="6">Binds 1 heme c group covalently per subunit.</text>
</comment>
<dbReference type="GO" id="GO:0005506">
    <property type="term" value="F:iron ion binding"/>
    <property type="evidence" value="ECO:0007669"/>
    <property type="project" value="InterPro"/>
</dbReference>
<evidence type="ECO:0000256" key="4">
    <source>
        <dbReference type="ARBA" id="ARBA00022982"/>
    </source>
</evidence>
<reference evidence="11" key="1">
    <citation type="submission" date="2022-08" db="EMBL/GenBank/DDBJ databases">
        <title>The genomic sequence of strain Paenibacillus sp. SCIV0701.</title>
        <authorList>
            <person name="Zhao H."/>
        </authorList>
    </citation>
    <scope>NUCLEOTIDE SEQUENCE</scope>
    <source>
        <strain evidence="11">SCIV0701</strain>
    </source>
</reference>
<dbReference type="PIRSF" id="PIRSF000025">
    <property type="entry name" value="Cytc_Bsub_c550"/>
    <property type="match status" value="1"/>
</dbReference>
<evidence type="ECO:0000259" key="10">
    <source>
        <dbReference type="PROSITE" id="PS51007"/>
    </source>
</evidence>
<keyword evidence="2 6" id="KW-0349">Heme</keyword>
<comment type="caution">
    <text evidence="11">The sequence shown here is derived from an EMBL/GenBank/DDBJ whole genome shotgun (WGS) entry which is preliminary data.</text>
</comment>
<dbReference type="AlphaFoldDB" id="A0A9X2MWF6"/>
<dbReference type="GO" id="GO:0009055">
    <property type="term" value="F:electron transfer activity"/>
    <property type="evidence" value="ECO:0007669"/>
    <property type="project" value="InterPro"/>
</dbReference>
<dbReference type="GO" id="GO:0020037">
    <property type="term" value="F:heme binding"/>
    <property type="evidence" value="ECO:0007669"/>
    <property type="project" value="InterPro"/>
</dbReference>
<evidence type="ECO:0000256" key="6">
    <source>
        <dbReference type="PIRSR" id="PIRSR000025-1"/>
    </source>
</evidence>
<dbReference type="GO" id="GO:0016020">
    <property type="term" value="C:membrane"/>
    <property type="evidence" value="ECO:0007669"/>
    <property type="project" value="InterPro"/>
</dbReference>
<sequence>MRVGKGVLLLATTLILAAGLAGCGGNNGADNEGTNKGTTNNGAAENGAANNGAGNGAGNAGGATVDTAAAEAIYKANCVGCHAADMSGGVGPNLQKVGGKLSTEEIKSRIANGGGGMPAYKDQLSSAEIDNLTNWLAAMK</sequence>
<dbReference type="PANTHER" id="PTHR37823:SF4">
    <property type="entry name" value="MENAQUINOL-CYTOCHROME C REDUCTASE CYTOCHROME B_C SUBUNIT"/>
    <property type="match status" value="1"/>
</dbReference>
<feature type="binding site" description="axial binding residue" evidence="7">
    <location>
        <position position="82"/>
    </location>
    <ligand>
        <name>heme c</name>
        <dbReference type="ChEBI" id="CHEBI:61717"/>
    </ligand>
    <ligandPart>
        <name>Fe</name>
        <dbReference type="ChEBI" id="CHEBI:18248"/>
    </ligandPart>
</feature>
<keyword evidence="9" id="KW-0732">Signal</keyword>
<feature type="chain" id="PRO_5040911153" evidence="9">
    <location>
        <begin position="24"/>
        <end position="140"/>
    </location>
</feature>
<evidence type="ECO:0000313" key="12">
    <source>
        <dbReference type="Proteomes" id="UP001141950"/>
    </source>
</evidence>
<name>A0A9X2MWF6_9BACL</name>
<dbReference type="InterPro" id="IPR012218">
    <property type="entry name" value="Cyt_c_BACSU-c550-type"/>
</dbReference>
<protein>
    <submittedName>
        <fullName evidence="11">Cytochrome c</fullName>
    </submittedName>
</protein>
<accession>A0A9X2MWF6</accession>
<dbReference type="Pfam" id="PF13442">
    <property type="entry name" value="Cytochrome_CBB3"/>
    <property type="match status" value="1"/>
</dbReference>
<keyword evidence="4" id="KW-0249">Electron transport</keyword>
<organism evidence="11 12">
    <name type="scientific">Paenibacillus soyae</name>
    <dbReference type="NCBI Taxonomy" id="2969249"/>
    <lineage>
        <taxon>Bacteria</taxon>
        <taxon>Bacillati</taxon>
        <taxon>Bacillota</taxon>
        <taxon>Bacilli</taxon>
        <taxon>Bacillales</taxon>
        <taxon>Paenibacillaceae</taxon>
        <taxon>Paenibacillus</taxon>
    </lineage>
</organism>
<keyword evidence="5 7" id="KW-0408">Iron</keyword>
<dbReference type="EMBL" id="JANIPJ010000023">
    <property type="protein sequence ID" value="MCR2807138.1"/>
    <property type="molecule type" value="Genomic_DNA"/>
</dbReference>
<feature type="domain" description="Cytochrome c" evidence="10">
    <location>
        <begin position="65"/>
        <end position="140"/>
    </location>
</feature>
<evidence type="ECO:0000256" key="3">
    <source>
        <dbReference type="ARBA" id="ARBA00022723"/>
    </source>
</evidence>
<proteinExistence type="predicted"/>
<keyword evidence="3 7" id="KW-0479">Metal-binding</keyword>
<dbReference type="Proteomes" id="UP001141950">
    <property type="component" value="Unassembled WGS sequence"/>
</dbReference>
<feature type="binding site" description="covalent" evidence="6">
    <location>
        <position position="81"/>
    </location>
    <ligand>
        <name>heme c</name>
        <dbReference type="ChEBI" id="CHEBI:61717"/>
    </ligand>
</feature>
<feature type="compositionally biased region" description="Low complexity" evidence="8">
    <location>
        <begin position="32"/>
        <end position="52"/>
    </location>
</feature>
<feature type="binding site" description="axial binding residue" evidence="7">
    <location>
        <position position="117"/>
    </location>
    <ligand>
        <name>heme c</name>
        <dbReference type="ChEBI" id="CHEBI:61717"/>
    </ligand>
    <ligandPart>
        <name>Fe</name>
        <dbReference type="ChEBI" id="CHEBI:18248"/>
    </ligandPart>
</feature>
<evidence type="ECO:0000256" key="8">
    <source>
        <dbReference type="SAM" id="MobiDB-lite"/>
    </source>
</evidence>
<dbReference type="InterPro" id="IPR051811">
    <property type="entry name" value="Cytochrome_c550/c551-like"/>
</dbReference>
<dbReference type="PRINTS" id="PR00605">
    <property type="entry name" value="CYTCHROMECIC"/>
</dbReference>
<dbReference type="InterPro" id="IPR009056">
    <property type="entry name" value="Cyt_c-like_dom"/>
</dbReference>
<evidence type="ECO:0000256" key="5">
    <source>
        <dbReference type="ARBA" id="ARBA00023004"/>
    </source>
</evidence>
<evidence type="ECO:0000256" key="7">
    <source>
        <dbReference type="PIRSR" id="PIRSR000025-2"/>
    </source>
</evidence>